<dbReference type="EMBL" id="AGUD01000303">
    <property type="protein sequence ID" value="EHN09122.1"/>
    <property type="molecule type" value="Genomic_DNA"/>
</dbReference>
<dbReference type="RefSeq" id="WP_007578711.1">
    <property type="nucleotide sequence ID" value="NZ_AGUD01000303.1"/>
</dbReference>
<dbReference type="InterPro" id="IPR025341">
    <property type="entry name" value="DUF4247"/>
</dbReference>
<protein>
    <recommendedName>
        <fullName evidence="3">Lipoprotein</fullName>
    </recommendedName>
</protein>
<comment type="caution">
    <text evidence="1">The sequence shown here is derived from an EMBL/GenBank/DDBJ whole genome shotgun (WGS) entry which is preliminary data.</text>
</comment>
<evidence type="ECO:0000313" key="1">
    <source>
        <dbReference type="EMBL" id="EHN09122.1"/>
    </source>
</evidence>
<dbReference type="Pfam" id="PF14042">
    <property type="entry name" value="DUF4247"/>
    <property type="match status" value="1"/>
</dbReference>
<dbReference type="Proteomes" id="UP000005143">
    <property type="component" value="Unassembled WGS sequence"/>
</dbReference>
<organism evidence="1 2">
    <name type="scientific">Patulibacter medicamentivorans</name>
    <dbReference type="NCBI Taxonomy" id="1097667"/>
    <lineage>
        <taxon>Bacteria</taxon>
        <taxon>Bacillati</taxon>
        <taxon>Actinomycetota</taxon>
        <taxon>Thermoleophilia</taxon>
        <taxon>Solirubrobacterales</taxon>
        <taxon>Patulibacteraceae</taxon>
        <taxon>Patulibacter</taxon>
    </lineage>
</organism>
<name>H0EB47_9ACTN</name>
<accession>H0EB47</accession>
<dbReference type="PROSITE" id="PS51257">
    <property type="entry name" value="PROKAR_LIPOPROTEIN"/>
    <property type="match status" value="1"/>
</dbReference>
<evidence type="ECO:0000313" key="2">
    <source>
        <dbReference type="Proteomes" id="UP000005143"/>
    </source>
</evidence>
<evidence type="ECO:0008006" key="3">
    <source>
        <dbReference type="Google" id="ProtNLM"/>
    </source>
</evidence>
<dbReference type="AlphaFoldDB" id="H0EB47"/>
<keyword evidence="2" id="KW-1185">Reference proteome</keyword>
<dbReference type="OrthoDB" id="3783200at2"/>
<gene>
    <name evidence="1" type="ORF">PAI11_40740</name>
</gene>
<sequence length="145" mass="15374">MSATGKSTTALVIGAIVAVVALVVLVGTLSSCGSSVKGYVKDHYSHVGKRNGAELYRSDKRVEKVVSEITDAWKPADRLTDPGGVFLRYSDTFVAVRPRSGGGTDIEIDDPERGYAHWYPFVGGWFGTYSGRAEGFRGGGPGSGK</sequence>
<proteinExistence type="predicted"/>
<reference evidence="1 2" key="1">
    <citation type="journal article" date="2013" name="Biodegradation">
        <title>Quantitative proteomic analysis of ibuprofen-degrading Patulibacter sp. strain I11.</title>
        <authorList>
            <person name="Almeida B."/>
            <person name="Kjeldal H."/>
            <person name="Lolas I."/>
            <person name="Knudsen A.D."/>
            <person name="Carvalho G."/>
            <person name="Nielsen K.L."/>
            <person name="Barreto Crespo M.T."/>
            <person name="Stensballe A."/>
            <person name="Nielsen J.L."/>
        </authorList>
    </citation>
    <scope>NUCLEOTIDE SEQUENCE [LARGE SCALE GENOMIC DNA]</scope>
    <source>
        <strain evidence="1 2">I11</strain>
    </source>
</reference>